<dbReference type="PROSITE" id="PS01032">
    <property type="entry name" value="PPM_1"/>
    <property type="match status" value="1"/>
</dbReference>
<dbReference type="GO" id="GO:0046872">
    <property type="term" value="F:metal ion binding"/>
    <property type="evidence" value="ECO:0007669"/>
    <property type="project" value="UniProtKB-KW"/>
</dbReference>
<feature type="compositionally biased region" description="Low complexity" evidence="5">
    <location>
        <begin position="603"/>
        <end position="619"/>
    </location>
</feature>
<dbReference type="Pfam" id="PF00481">
    <property type="entry name" value="PP2C"/>
    <property type="match status" value="2"/>
</dbReference>
<dbReference type="GO" id="GO:0005739">
    <property type="term" value="C:mitochondrion"/>
    <property type="evidence" value="ECO:0007669"/>
    <property type="project" value="TreeGrafter"/>
</dbReference>
<dbReference type="Proteomes" id="UP001378592">
    <property type="component" value="Unassembled WGS sequence"/>
</dbReference>
<gene>
    <name evidence="7" type="ORF">R5R35_009407</name>
</gene>
<dbReference type="InterPro" id="IPR036457">
    <property type="entry name" value="PPM-type-like_dom_sf"/>
</dbReference>
<dbReference type="SMART" id="SM00332">
    <property type="entry name" value="PP2Cc"/>
    <property type="match status" value="1"/>
</dbReference>
<name>A0AAN9Z638_9ORTH</name>
<keyword evidence="1" id="KW-0479">Metal-binding</keyword>
<protein>
    <recommendedName>
        <fullName evidence="6">PPM-type phosphatase domain-containing protein</fullName>
    </recommendedName>
</protein>
<dbReference type="PROSITE" id="PS51746">
    <property type="entry name" value="PPM_2"/>
    <property type="match status" value="1"/>
</dbReference>
<sequence>MFNKFRNVLYNVVGGIDPLPDLKAVESSAEDSSTLKPKFPYTRPHFLLFHSDEEIQWSACHNIRPIIVPRDITKIPWNSGYAEAVNAGKSRWNEDQACIQEGFLQRPEGRGRCTTPTVTQDIGSLIPDHLNAATCLPYVYFAMFDGHAGVGAAVAAANQLHHILQEKLIDVIDHLLPPLDEVPEHLMEKSTRRGACMWFPGKDVTQESLIIGALESSFWDMDQLIAEDRQKYDMKGGCTALVALFILGKVYVANAGDSRAVLCRNDVAIPLSNDFTPETERQRIRRLAALQPELLGADFTHLDYCRRPSEKDLGKRILYRDVFMTGWAYKTVTKADLKCPVVTGEGKRSRVLATIGVTRGFGDHDLRALYCNNPIKPFLLSQPEVQVLDLLSITESDVLVMGTDGLWDVTSNDKAAEIVQKSLGQFLLTEDTRLKYRYTSAAQDLVMHSRGKLQDRNWRTADGKAATIDDISVFIIPLTPYREEYLLWKNYYDAIHGLYDNTVENTNLGQLALKTSPTTEKVSDSKINSALENDETTTIRNHCSSSEGELLTEESKSGEKDIVKELSKLEITTTQNAVIEEASSNFTASETILSDVSSTETGLLSHLSPSSLHVGASGDDSSRESRQRSDSSNDRSVLGADKLGCGIGDEKESS</sequence>
<evidence type="ECO:0000256" key="3">
    <source>
        <dbReference type="ARBA" id="ARBA00022912"/>
    </source>
</evidence>
<evidence type="ECO:0000256" key="2">
    <source>
        <dbReference type="ARBA" id="ARBA00022801"/>
    </source>
</evidence>
<dbReference type="GO" id="GO:0004741">
    <property type="term" value="F:[pyruvate dehydrogenase (acetyl-transferring)]-phosphatase activity"/>
    <property type="evidence" value="ECO:0007669"/>
    <property type="project" value="TreeGrafter"/>
</dbReference>
<feature type="region of interest" description="Disordered" evidence="5">
    <location>
        <begin position="602"/>
        <end position="654"/>
    </location>
</feature>
<reference evidence="7 8" key="1">
    <citation type="submission" date="2024-03" db="EMBL/GenBank/DDBJ databases">
        <title>The genome assembly and annotation of the cricket Gryllus longicercus Weissman &amp; Gray.</title>
        <authorList>
            <person name="Szrajer S."/>
            <person name="Gray D."/>
            <person name="Ylla G."/>
        </authorList>
    </citation>
    <scope>NUCLEOTIDE SEQUENCE [LARGE SCALE GENOMIC DNA]</scope>
    <source>
        <strain evidence="7">DAG 2021-001</strain>
        <tissue evidence="7">Whole body minus gut</tissue>
    </source>
</reference>
<feature type="domain" description="PPM-type phosphatase" evidence="6">
    <location>
        <begin position="80"/>
        <end position="478"/>
    </location>
</feature>
<dbReference type="InterPro" id="IPR001932">
    <property type="entry name" value="PPM-type_phosphatase-like_dom"/>
</dbReference>
<proteinExistence type="inferred from homology"/>
<accession>A0AAN9Z638</accession>
<evidence type="ECO:0000313" key="8">
    <source>
        <dbReference type="Proteomes" id="UP001378592"/>
    </source>
</evidence>
<keyword evidence="3 4" id="KW-0904">Protein phosphatase</keyword>
<evidence type="ECO:0000256" key="4">
    <source>
        <dbReference type="RuleBase" id="RU003465"/>
    </source>
</evidence>
<dbReference type="EMBL" id="JAZDUA010000159">
    <property type="protein sequence ID" value="KAK7865981.1"/>
    <property type="molecule type" value="Genomic_DNA"/>
</dbReference>
<dbReference type="Gene3D" id="3.60.40.10">
    <property type="entry name" value="PPM-type phosphatase domain"/>
    <property type="match status" value="1"/>
</dbReference>
<evidence type="ECO:0000259" key="6">
    <source>
        <dbReference type="PROSITE" id="PS51746"/>
    </source>
</evidence>
<comment type="caution">
    <text evidence="7">The sequence shown here is derived from an EMBL/GenBank/DDBJ whole genome shotgun (WGS) entry which is preliminary data.</text>
</comment>
<dbReference type="InterPro" id="IPR015655">
    <property type="entry name" value="PP2C"/>
</dbReference>
<keyword evidence="8" id="KW-1185">Reference proteome</keyword>
<dbReference type="CDD" id="cd00143">
    <property type="entry name" value="PP2Cc"/>
    <property type="match status" value="1"/>
</dbReference>
<dbReference type="SUPFAM" id="SSF81606">
    <property type="entry name" value="PP2C-like"/>
    <property type="match status" value="1"/>
</dbReference>
<evidence type="ECO:0000256" key="5">
    <source>
        <dbReference type="SAM" id="MobiDB-lite"/>
    </source>
</evidence>
<keyword evidence="2 4" id="KW-0378">Hydrolase</keyword>
<dbReference type="PANTHER" id="PTHR13832">
    <property type="entry name" value="PROTEIN PHOSPHATASE 2C"/>
    <property type="match status" value="1"/>
</dbReference>
<feature type="compositionally biased region" description="Basic and acidic residues" evidence="5">
    <location>
        <begin position="620"/>
        <end position="633"/>
    </location>
</feature>
<comment type="similarity">
    <text evidence="4">Belongs to the PP2C family.</text>
</comment>
<dbReference type="PANTHER" id="PTHR13832:SF354">
    <property type="entry name" value="GM14138P"/>
    <property type="match status" value="1"/>
</dbReference>
<dbReference type="AlphaFoldDB" id="A0AAN9Z638"/>
<evidence type="ECO:0000313" key="7">
    <source>
        <dbReference type="EMBL" id="KAK7865981.1"/>
    </source>
</evidence>
<evidence type="ECO:0000256" key="1">
    <source>
        <dbReference type="ARBA" id="ARBA00022723"/>
    </source>
</evidence>
<dbReference type="InterPro" id="IPR000222">
    <property type="entry name" value="PP2C_BS"/>
</dbReference>
<organism evidence="7 8">
    <name type="scientific">Gryllus longicercus</name>
    <dbReference type="NCBI Taxonomy" id="2509291"/>
    <lineage>
        <taxon>Eukaryota</taxon>
        <taxon>Metazoa</taxon>
        <taxon>Ecdysozoa</taxon>
        <taxon>Arthropoda</taxon>
        <taxon>Hexapoda</taxon>
        <taxon>Insecta</taxon>
        <taxon>Pterygota</taxon>
        <taxon>Neoptera</taxon>
        <taxon>Polyneoptera</taxon>
        <taxon>Orthoptera</taxon>
        <taxon>Ensifera</taxon>
        <taxon>Gryllidea</taxon>
        <taxon>Grylloidea</taxon>
        <taxon>Gryllidae</taxon>
        <taxon>Gryllinae</taxon>
        <taxon>Gryllus</taxon>
    </lineage>
</organism>